<organism evidence="7 8">
    <name type="scientific">Plasmodiophora brassicae</name>
    <name type="common">Clubroot disease agent</name>
    <dbReference type="NCBI Taxonomy" id="37360"/>
    <lineage>
        <taxon>Eukaryota</taxon>
        <taxon>Sar</taxon>
        <taxon>Rhizaria</taxon>
        <taxon>Endomyxa</taxon>
        <taxon>Phytomyxea</taxon>
        <taxon>Plasmodiophorida</taxon>
        <taxon>Plasmodiophoridae</taxon>
        <taxon>Plasmodiophora</taxon>
    </lineage>
</organism>
<dbReference type="GO" id="GO:0043409">
    <property type="term" value="P:negative regulation of MAPK cascade"/>
    <property type="evidence" value="ECO:0007669"/>
    <property type="project" value="TreeGrafter"/>
</dbReference>
<evidence type="ECO:0000256" key="3">
    <source>
        <dbReference type="ARBA" id="ARBA00022801"/>
    </source>
</evidence>
<dbReference type="InterPro" id="IPR029021">
    <property type="entry name" value="Prot-tyrosine_phosphatase-like"/>
</dbReference>
<dbReference type="GO" id="GO:0005737">
    <property type="term" value="C:cytoplasm"/>
    <property type="evidence" value="ECO:0007669"/>
    <property type="project" value="TreeGrafter"/>
</dbReference>
<keyword evidence="8" id="KW-1185">Reference proteome</keyword>
<dbReference type="EMBL" id="CDSF01000076">
    <property type="protein sequence ID" value="CEO96666.1"/>
    <property type="molecule type" value="Genomic_DNA"/>
</dbReference>
<keyword evidence="5" id="KW-1133">Transmembrane helix</keyword>
<dbReference type="CDD" id="cd14498">
    <property type="entry name" value="DSP"/>
    <property type="match status" value="1"/>
</dbReference>
<evidence type="ECO:0000256" key="2">
    <source>
        <dbReference type="ARBA" id="ARBA00013064"/>
    </source>
</evidence>
<dbReference type="InterPro" id="IPR000340">
    <property type="entry name" value="Dual-sp_phosphatase_cat-dom"/>
</dbReference>
<keyword evidence="4" id="KW-0904">Protein phosphatase</keyword>
<keyword evidence="3" id="KW-0378">Hydrolase</keyword>
<dbReference type="Gene3D" id="3.90.190.10">
    <property type="entry name" value="Protein tyrosine phosphatase superfamily"/>
    <property type="match status" value="1"/>
</dbReference>
<dbReference type="PANTHER" id="PTHR10159:SF519">
    <property type="entry name" value="DUAL SPECIFICITY PROTEIN PHOSPHATASE MPK3"/>
    <property type="match status" value="1"/>
</dbReference>
<name>A0A0G4IN58_PLABS</name>
<dbReference type="AlphaFoldDB" id="A0A0G4IN58"/>
<sequence length="136" mass="14293">MTALLDTGAAVNVASAAGVGVGKERGASAGELRCSGVLDSLTREVLQLKRPFPYPYTGRQHCALARDVDRAPRVEQPSQRISQHFDEAIALMEHARSVNGTVLVHCAAGSGVSLSATIVLAYLVSRGWSLASAIVH</sequence>
<proteinExistence type="inferred from homology"/>
<evidence type="ECO:0000259" key="6">
    <source>
        <dbReference type="Pfam" id="PF00782"/>
    </source>
</evidence>
<dbReference type="SUPFAM" id="SSF52799">
    <property type="entry name" value="(Phosphotyrosine protein) phosphatases II"/>
    <property type="match status" value="1"/>
</dbReference>
<dbReference type="Proteomes" id="UP000039324">
    <property type="component" value="Unassembled WGS sequence"/>
</dbReference>
<dbReference type="PANTHER" id="PTHR10159">
    <property type="entry name" value="DUAL SPECIFICITY PROTEIN PHOSPHATASE"/>
    <property type="match status" value="1"/>
</dbReference>
<dbReference type="EC" id="3.1.3.48" evidence="2"/>
<dbReference type="STRING" id="37360.A0A0G4IN58"/>
<evidence type="ECO:0000256" key="1">
    <source>
        <dbReference type="ARBA" id="ARBA00008601"/>
    </source>
</evidence>
<accession>A0A0G4IN58</accession>
<keyword evidence="5" id="KW-0812">Transmembrane</keyword>
<evidence type="ECO:0000313" key="8">
    <source>
        <dbReference type="Proteomes" id="UP000039324"/>
    </source>
</evidence>
<protein>
    <recommendedName>
        <fullName evidence="2">protein-tyrosine-phosphatase</fullName>
        <ecNumber evidence="2">3.1.3.48</ecNumber>
    </recommendedName>
</protein>
<reference evidence="7 8" key="1">
    <citation type="submission" date="2015-02" db="EMBL/GenBank/DDBJ databases">
        <authorList>
            <person name="Chooi Y.-H."/>
        </authorList>
    </citation>
    <scope>NUCLEOTIDE SEQUENCE [LARGE SCALE GENOMIC DNA]</scope>
    <source>
        <strain evidence="7">E3</strain>
    </source>
</reference>
<gene>
    <name evidence="7" type="ORF">PBRA_005270</name>
</gene>
<dbReference type="GO" id="GO:0004725">
    <property type="term" value="F:protein tyrosine phosphatase activity"/>
    <property type="evidence" value="ECO:0007669"/>
    <property type="project" value="UniProtKB-EC"/>
</dbReference>
<keyword evidence="5" id="KW-0472">Membrane</keyword>
<dbReference type="Pfam" id="PF00782">
    <property type="entry name" value="DSPc"/>
    <property type="match status" value="1"/>
</dbReference>
<dbReference type="OrthoDB" id="285418at2759"/>
<evidence type="ECO:0000256" key="5">
    <source>
        <dbReference type="SAM" id="Phobius"/>
    </source>
</evidence>
<comment type="similarity">
    <text evidence="1">Belongs to the protein-tyrosine phosphatase family. Non-receptor class dual specificity subfamily.</text>
</comment>
<evidence type="ECO:0000256" key="4">
    <source>
        <dbReference type="ARBA" id="ARBA00022912"/>
    </source>
</evidence>
<feature type="domain" description="Dual specificity phosphatase catalytic" evidence="6">
    <location>
        <begin position="74"/>
        <end position="133"/>
    </location>
</feature>
<evidence type="ECO:0000313" key="7">
    <source>
        <dbReference type="EMBL" id="CEO96666.1"/>
    </source>
</evidence>
<feature type="transmembrane region" description="Helical" evidence="5">
    <location>
        <begin position="102"/>
        <end position="124"/>
    </location>
</feature>